<accession>A0A151GH89</accession>
<dbReference type="EMBL" id="LAYC01000002">
    <property type="protein sequence ID" value="KYK56411.1"/>
    <property type="molecule type" value="Genomic_DNA"/>
</dbReference>
<dbReference type="RefSeq" id="XP_040655763.1">
    <property type="nucleotide sequence ID" value="XM_040800730.1"/>
</dbReference>
<organism evidence="2 3">
    <name type="scientific">Drechmeria coniospora</name>
    <name type="common">Nematophagous fungus</name>
    <name type="synonym">Meria coniospora</name>
    <dbReference type="NCBI Taxonomy" id="98403"/>
    <lineage>
        <taxon>Eukaryota</taxon>
        <taxon>Fungi</taxon>
        <taxon>Dikarya</taxon>
        <taxon>Ascomycota</taxon>
        <taxon>Pezizomycotina</taxon>
        <taxon>Sordariomycetes</taxon>
        <taxon>Hypocreomycetidae</taxon>
        <taxon>Hypocreales</taxon>
        <taxon>Ophiocordycipitaceae</taxon>
        <taxon>Drechmeria</taxon>
    </lineage>
</organism>
<comment type="caution">
    <text evidence="2">The sequence shown here is derived from an EMBL/GenBank/DDBJ whole genome shotgun (WGS) entry which is preliminary data.</text>
</comment>
<sequence length="150" mass="16882">MATSRNKAPERGVEKWPQGSRLTRRLASRPSFPSQDDHEAMNRTGDTAWMASYKPCALVAATSLGAKTKQVSDDEEAVSVPSAQQLLRRRRDARSAQEASRWRARRTPRRPCLGWPSIDVGRVKGGRGRQWQRQHVVNDDEYSRLVGRGG</sequence>
<protein>
    <submittedName>
        <fullName evidence="2">Uncharacterized protein</fullName>
    </submittedName>
</protein>
<feature type="region of interest" description="Disordered" evidence="1">
    <location>
        <begin position="68"/>
        <end position="108"/>
    </location>
</feature>
<dbReference type="AlphaFoldDB" id="A0A151GH89"/>
<dbReference type="Proteomes" id="UP000076580">
    <property type="component" value="Chromosome 02"/>
</dbReference>
<reference evidence="2 3" key="1">
    <citation type="journal article" date="2016" name="Sci. Rep.">
        <title>Insights into Adaptations to a Near-Obligate Nematode Endoparasitic Lifestyle from the Finished Genome of Drechmeria coniospora.</title>
        <authorList>
            <person name="Zhang L."/>
            <person name="Zhou Z."/>
            <person name="Guo Q."/>
            <person name="Fokkens L."/>
            <person name="Miskei M."/>
            <person name="Pocsi I."/>
            <person name="Zhang W."/>
            <person name="Chen M."/>
            <person name="Wang L."/>
            <person name="Sun Y."/>
            <person name="Donzelli B.G."/>
            <person name="Gibson D.M."/>
            <person name="Nelson D.R."/>
            <person name="Luo J.G."/>
            <person name="Rep M."/>
            <person name="Liu H."/>
            <person name="Yang S."/>
            <person name="Wang J."/>
            <person name="Krasnoff S.B."/>
            <person name="Xu Y."/>
            <person name="Molnar I."/>
            <person name="Lin M."/>
        </authorList>
    </citation>
    <scope>NUCLEOTIDE SEQUENCE [LARGE SCALE GENOMIC DNA]</scope>
    <source>
        <strain evidence="2 3">ARSEF 6962</strain>
    </source>
</reference>
<gene>
    <name evidence="2" type="ORF">DCS_03411</name>
</gene>
<name>A0A151GH89_DRECN</name>
<feature type="region of interest" description="Disordered" evidence="1">
    <location>
        <begin position="1"/>
        <end position="43"/>
    </location>
</feature>
<evidence type="ECO:0000256" key="1">
    <source>
        <dbReference type="SAM" id="MobiDB-lite"/>
    </source>
</evidence>
<evidence type="ECO:0000313" key="3">
    <source>
        <dbReference type="Proteomes" id="UP000076580"/>
    </source>
</evidence>
<dbReference type="InParanoid" id="A0A151GH89"/>
<keyword evidence="3" id="KW-1185">Reference proteome</keyword>
<proteinExistence type="predicted"/>
<dbReference type="GeneID" id="63716054"/>
<evidence type="ECO:0000313" key="2">
    <source>
        <dbReference type="EMBL" id="KYK56411.1"/>
    </source>
</evidence>